<dbReference type="SUPFAM" id="SSF140453">
    <property type="entry name" value="EsxAB dimer-like"/>
    <property type="match status" value="1"/>
</dbReference>
<comment type="caution">
    <text evidence="2">The sequence shown here is derived from an EMBL/GenBank/DDBJ whole genome shotgun (WGS) entry which is preliminary data.</text>
</comment>
<dbReference type="Gene3D" id="1.10.287.850">
    <property type="entry name" value="HP0062-like domain"/>
    <property type="match status" value="1"/>
</dbReference>
<evidence type="ECO:0000256" key="1">
    <source>
        <dbReference type="SAM" id="MobiDB-lite"/>
    </source>
</evidence>
<dbReference type="EMBL" id="JAHZIJ010000006">
    <property type="protein sequence ID" value="MBW7475206.1"/>
    <property type="molecule type" value="Genomic_DNA"/>
</dbReference>
<evidence type="ECO:0000313" key="2">
    <source>
        <dbReference type="EMBL" id="MBW7475206.1"/>
    </source>
</evidence>
<dbReference type="Pfam" id="PF06013">
    <property type="entry name" value="WXG100"/>
    <property type="match status" value="1"/>
</dbReference>
<organism evidence="2 3">
    <name type="scientific">Paenibacillus oenotherae</name>
    <dbReference type="NCBI Taxonomy" id="1435645"/>
    <lineage>
        <taxon>Bacteria</taxon>
        <taxon>Bacillati</taxon>
        <taxon>Bacillota</taxon>
        <taxon>Bacilli</taxon>
        <taxon>Bacillales</taxon>
        <taxon>Paenibacillaceae</taxon>
        <taxon>Paenibacillus</taxon>
    </lineage>
</organism>
<gene>
    <name evidence="2" type="ORF">K0T92_10645</name>
</gene>
<dbReference type="InterPro" id="IPR036689">
    <property type="entry name" value="ESAT-6-like_sf"/>
</dbReference>
<keyword evidence="3" id="KW-1185">Reference proteome</keyword>
<protein>
    <submittedName>
        <fullName evidence="2">WXG100 family type VII secretion target</fullName>
    </submittedName>
</protein>
<name>A0ABS7D6Q8_9BACL</name>
<sequence>MVTSAYVYGLGRNCSALIQNAQNCSTQMTQAITGMSEYWRGIGGEQFEGNCLKWIKEMDQLQRDLISIQTSLNNHADFLKRKEAEEEAARQRALEQQREADRQRALQQQNNMKSVKR</sequence>
<proteinExistence type="predicted"/>
<reference evidence="2 3" key="1">
    <citation type="submission" date="2021-07" db="EMBL/GenBank/DDBJ databases">
        <title>Paenibacillus radiodurans sp. nov., isolated from the southeastern edge of Tengger Desert.</title>
        <authorList>
            <person name="Zhang G."/>
        </authorList>
    </citation>
    <scope>NUCLEOTIDE SEQUENCE [LARGE SCALE GENOMIC DNA]</scope>
    <source>
        <strain evidence="2 3">DT7-4</strain>
    </source>
</reference>
<feature type="region of interest" description="Disordered" evidence="1">
    <location>
        <begin position="89"/>
        <end position="117"/>
    </location>
</feature>
<dbReference type="RefSeq" id="WP_219872457.1">
    <property type="nucleotide sequence ID" value="NZ_JAHZIJ010000006.1"/>
</dbReference>
<dbReference type="InterPro" id="IPR010310">
    <property type="entry name" value="T7SS_ESAT-6-like"/>
</dbReference>
<dbReference type="Proteomes" id="UP000812277">
    <property type="component" value="Unassembled WGS sequence"/>
</dbReference>
<feature type="compositionally biased region" description="Basic and acidic residues" evidence="1">
    <location>
        <begin position="89"/>
        <end position="104"/>
    </location>
</feature>
<evidence type="ECO:0000313" key="3">
    <source>
        <dbReference type="Proteomes" id="UP000812277"/>
    </source>
</evidence>
<accession>A0ABS7D6Q8</accession>